<evidence type="ECO:0000313" key="3">
    <source>
        <dbReference type="EMBL" id="PWA46427.1"/>
    </source>
</evidence>
<keyword evidence="4" id="KW-1185">Reference proteome</keyword>
<keyword evidence="1" id="KW-0472">Membrane</keyword>
<comment type="caution">
    <text evidence="3">The sequence shown here is derived from an EMBL/GenBank/DDBJ whole genome shotgun (WGS) entry which is preliminary data.</text>
</comment>
<dbReference type="SMART" id="SM00248">
    <property type="entry name" value="ANK"/>
    <property type="match status" value="5"/>
</dbReference>
<dbReference type="InterPro" id="IPR036770">
    <property type="entry name" value="Ankyrin_rpt-contain_sf"/>
</dbReference>
<dbReference type="SUPFAM" id="SSF48403">
    <property type="entry name" value="Ankyrin repeat"/>
    <property type="match status" value="1"/>
</dbReference>
<dbReference type="Pfam" id="PF13962">
    <property type="entry name" value="PGG"/>
    <property type="match status" value="1"/>
</dbReference>
<evidence type="ECO:0000256" key="1">
    <source>
        <dbReference type="SAM" id="Phobius"/>
    </source>
</evidence>
<feature type="transmembrane region" description="Helical" evidence="1">
    <location>
        <begin position="601"/>
        <end position="626"/>
    </location>
</feature>
<name>A0A2U1LBP5_ARTAN</name>
<protein>
    <submittedName>
        <fullName evidence="3">Ankyrin repeat-containing domain, PGG domain protein</fullName>
    </submittedName>
</protein>
<keyword evidence="1" id="KW-0812">Transmembrane</keyword>
<dbReference type="AlphaFoldDB" id="A0A2U1LBP5"/>
<dbReference type="Pfam" id="PF12796">
    <property type="entry name" value="Ank_2"/>
    <property type="match status" value="1"/>
</dbReference>
<evidence type="ECO:0000313" key="4">
    <source>
        <dbReference type="Proteomes" id="UP000245207"/>
    </source>
</evidence>
<gene>
    <name evidence="3" type="ORF">CTI12_AA508970</name>
</gene>
<sequence>MSIGSTSSKPAPNLPNQDLLNGKKDYFEYGVPLYEASIQVDWKSAKAILDKKPELVRYSLTQNGETALHVAASANRSRQVIEFVTNLVDLMTKEDLELVNNNQNTALYLAAATGNLETVKIMAAKNMGLLTIPGATGRMMPLYAAALYGKHEVGKYLYNNSKGLRDDGWTDQNRGWLLEKCVESDMFDIALDIVKKYPILGRNNTLLGILARKPEAFSKTKSSIIKGTAYSVCAFIGLEVEIPETESQALQLLRILWEDIVKLPKRKIDAILRGPLDPMEPVKGWVFQVIQLKELISEQLEEMEKTYQNEHQVPQLKKIVSRYVLKMHNETHNIIKEENRTRSSKGDQALELEKIISENIVKLHDDSQKLSNPRAGEKYLHGLISNHISAMRRALSLRETYSSSLRETYSSRVLFIAAEMGNTNFIVELIRRYPDLIWKVDDQNQSIFHVAVKHRHVGIYNLLYEIGTMKDMITPLKDINDNNMLHLVGKNVNQKQLENVSGGVLEMQQELLWFQEIESILPPSYRERRNIDGLTPHELFTKEHKDMVIQGEKWMKEMATQCIVVAALIATMVFAAAFTVPGGYDQNNGIPIFHSKTTFKVFVVADAISLFTSLFSIIHMFLSVFTSRYVERDFLDSLPRKLMIGQSYLFLSMGTMIIAFSVSFFVLYQKGLLWIPILVSLFALYPFGIYVKAQYFLFIDVIQSTYGSRYLFRPKKRVLYYTNPTV</sequence>
<dbReference type="GO" id="GO:0016020">
    <property type="term" value="C:membrane"/>
    <property type="evidence" value="ECO:0007669"/>
    <property type="project" value="TreeGrafter"/>
</dbReference>
<dbReference type="Gene3D" id="1.25.40.20">
    <property type="entry name" value="Ankyrin repeat-containing domain"/>
    <property type="match status" value="2"/>
</dbReference>
<dbReference type="PANTHER" id="PTHR24177">
    <property type="entry name" value="CASKIN"/>
    <property type="match status" value="1"/>
</dbReference>
<dbReference type="STRING" id="35608.A0A2U1LBP5"/>
<accession>A0A2U1LBP5</accession>
<feature type="transmembrane region" description="Helical" evidence="1">
    <location>
        <begin position="562"/>
        <end position="581"/>
    </location>
</feature>
<dbReference type="InterPro" id="IPR026961">
    <property type="entry name" value="PGG_dom"/>
</dbReference>
<organism evidence="3 4">
    <name type="scientific">Artemisia annua</name>
    <name type="common">Sweet wormwood</name>
    <dbReference type="NCBI Taxonomy" id="35608"/>
    <lineage>
        <taxon>Eukaryota</taxon>
        <taxon>Viridiplantae</taxon>
        <taxon>Streptophyta</taxon>
        <taxon>Embryophyta</taxon>
        <taxon>Tracheophyta</taxon>
        <taxon>Spermatophyta</taxon>
        <taxon>Magnoliopsida</taxon>
        <taxon>eudicotyledons</taxon>
        <taxon>Gunneridae</taxon>
        <taxon>Pentapetalae</taxon>
        <taxon>asterids</taxon>
        <taxon>campanulids</taxon>
        <taxon>Asterales</taxon>
        <taxon>Asteraceae</taxon>
        <taxon>Asteroideae</taxon>
        <taxon>Anthemideae</taxon>
        <taxon>Artemisiinae</taxon>
        <taxon>Artemisia</taxon>
    </lineage>
</organism>
<dbReference type="Proteomes" id="UP000245207">
    <property type="component" value="Unassembled WGS sequence"/>
</dbReference>
<proteinExistence type="predicted"/>
<dbReference type="EMBL" id="PKPP01010287">
    <property type="protein sequence ID" value="PWA46427.1"/>
    <property type="molecule type" value="Genomic_DNA"/>
</dbReference>
<keyword evidence="1" id="KW-1133">Transmembrane helix</keyword>
<feature type="transmembrane region" description="Helical" evidence="1">
    <location>
        <begin position="647"/>
        <end position="667"/>
    </location>
</feature>
<feature type="domain" description="PGG" evidence="2">
    <location>
        <begin position="552"/>
        <end position="666"/>
    </location>
</feature>
<feature type="transmembrane region" description="Helical" evidence="1">
    <location>
        <begin position="673"/>
        <end position="691"/>
    </location>
</feature>
<dbReference type="InterPro" id="IPR002110">
    <property type="entry name" value="Ankyrin_rpt"/>
</dbReference>
<dbReference type="OrthoDB" id="1641394at2759"/>
<reference evidence="3 4" key="1">
    <citation type="journal article" date="2018" name="Mol. Plant">
        <title>The genome of Artemisia annua provides insight into the evolution of Asteraceae family and artemisinin biosynthesis.</title>
        <authorList>
            <person name="Shen Q."/>
            <person name="Zhang L."/>
            <person name="Liao Z."/>
            <person name="Wang S."/>
            <person name="Yan T."/>
            <person name="Shi P."/>
            <person name="Liu M."/>
            <person name="Fu X."/>
            <person name="Pan Q."/>
            <person name="Wang Y."/>
            <person name="Lv Z."/>
            <person name="Lu X."/>
            <person name="Zhang F."/>
            <person name="Jiang W."/>
            <person name="Ma Y."/>
            <person name="Chen M."/>
            <person name="Hao X."/>
            <person name="Li L."/>
            <person name="Tang Y."/>
            <person name="Lv G."/>
            <person name="Zhou Y."/>
            <person name="Sun X."/>
            <person name="Brodelius P.E."/>
            <person name="Rose J.K.C."/>
            <person name="Tang K."/>
        </authorList>
    </citation>
    <scope>NUCLEOTIDE SEQUENCE [LARGE SCALE GENOMIC DNA]</scope>
    <source>
        <strain evidence="4">cv. Huhao1</strain>
        <tissue evidence="3">Leaf</tissue>
    </source>
</reference>
<dbReference type="PANTHER" id="PTHR24177:SF472">
    <property type="entry name" value="PGG DOMAIN-CONTAINING PROTEIN"/>
    <property type="match status" value="1"/>
</dbReference>
<evidence type="ECO:0000259" key="2">
    <source>
        <dbReference type="Pfam" id="PF13962"/>
    </source>
</evidence>